<dbReference type="GO" id="GO:0004372">
    <property type="term" value="F:glycine hydroxymethyltransferase activity"/>
    <property type="evidence" value="ECO:0007669"/>
    <property type="project" value="TreeGrafter"/>
</dbReference>
<evidence type="ECO:0000313" key="5">
    <source>
        <dbReference type="EMBL" id="KAF2690380.1"/>
    </source>
</evidence>
<dbReference type="GO" id="GO:0005739">
    <property type="term" value="C:mitochondrion"/>
    <property type="evidence" value="ECO:0007669"/>
    <property type="project" value="TreeGrafter"/>
</dbReference>
<organism evidence="5 6">
    <name type="scientific">Lentithecium fluviatile CBS 122367</name>
    <dbReference type="NCBI Taxonomy" id="1168545"/>
    <lineage>
        <taxon>Eukaryota</taxon>
        <taxon>Fungi</taxon>
        <taxon>Dikarya</taxon>
        <taxon>Ascomycota</taxon>
        <taxon>Pezizomycotina</taxon>
        <taxon>Dothideomycetes</taxon>
        <taxon>Pleosporomycetidae</taxon>
        <taxon>Pleosporales</taxon>
        <taxon>Massarineae</taxon>
        <taxon>Lentitheciaceae</taxon>
        <taxon>Lentithecium</taxon>
    </lineage>
</organism>
<name>A0A6G1JJH9_9PLEO</name>
<protein>
    <submittedName>
        <fullName evidence="5">Uncharacterized protein</fullName>
    </submittedName>
</protein>
<dbReference type="GO" id="GO:0046653">
    <property type="term" value="P:tetrahydrofolate metabolic process"/>
    <property type="evidence" value="ECO:0007669"/>
    <property type="project" value="TreeGrafter"/>
</dbReference>
<feature type="domain" description="Serine hydroxymethyltransferase-like" evidence="3">
    <location>
        <begin position="1603"/>
        <end position="1708"/>
    </location>
</feature>
<proteinExistence type="predicted"/>
<evidence type="ECO:0000313" key="6">
    <source>
        <dbReference type="Proteomes" id="UP000799291"/>
    </source>
</evidence>
<dbReference type="OrthoDB" id="3182339at2759"/>
<dbReference type="EMBL" id="MU005571">
    <property type="protein sequence ID" value="KAF2690380.1"/>
    <property type="molecule type" value="Genomic_DNA"/>
</dbReference>
<dbReference type="InterPro" id="IPR049943">
    <property type="entry name" value="Ser_HO-MeTrfase-like"/>
</dbReference>
<feature type="domain" description="DUF6606" evidence="4">
    <location>
        <begin position="12"/>
        <end position="255"/>
    </location>
</feature>
<comment type="cofactor">
    <cofactor evidence="1">
        <name>pyridoxal 5'-phosphate</name>
        <dbReference type="ChEBI" id="CHEBI:597326"/>
    </cofactor>
</comment>
<gene>
    <name evidence="5" type="ORF">K458DRAFT_399700</name>
</gene>
<evidence type="ECO:0000256" key="2">
    <source>
        <dbReference type="ARBA" id="ARBA00022898"/>
    </source>
</evidence>
<dbReference type="GO" id="GO:0019264">
    <property type="term" value="P:glycine biosynthetic process from serine"/>
    <property type="evidence" value="ECO:0007669"/>
    <property type="project" value="TreeGrafter"/>
</dbReference>
<dbReference type="PANTHER" id="PTHR11680">
    <property type="entry name" value="SERINE HYDROXYMETHYLTRANSFERASE"/>
    <property type="match status" value="1"/>
</dbReference>
<dbReference type="InterPro" id="IPR046541">
    <property type="entry name" value="DUF6606"/>
</dbReference>
<dbReference type="InterPro" id="IPR039429">
    <property type="entry name" value="SHMT-like_dom"/>
</dbReference>
<dbReference type="GO" id="GO:0030170">
    <property type="term" value="F:pyridoxal phosphate binding"/>
    <property type="evidence" value="ECO:0007669"/>
    <property type="project" value="TreeGrafter"/>
</dbReference>
<dbReference type="Pfam" id="PF00464">
    <property type="entry name" value="SHMT"/>
    <property type="match status" value="1"/>
</dbReference>
<dbReference type="Pfam" id="PF20255">
    <property type="entry name" value="DUF6606"/>
    <property type="match status" value="1"/>
</dbReference>
<evidence type="ECO:0000256" key="1">
    <source>
        <dbReference type="ARBA" id="ARBA00001933"/>
    </source>
</evidence>
<evidence type="ECO:0000259" key="4">
    <source>
        <dbReference type="Pfam" id="PF20255"/>
    </source>
</evidence>
<reference evidence="5" key="1">
    <citation type="journal article" date="2020" name="Stud. Mycol.">
        <title>101 Dothideomycetes genomes: a test case for predicting lifestyles and emergence of pathogens.</title>
        <authorList>
            <person name="Haridas S."/>
            <person name="Albert R."/>
            <person name="Binder M."/>
            <person name="Bloem J."/>
            <person name="Labutti K."/>
            <person name="Salamov A."/>
            <person name="Andreopoulos B."/>
            <person name="Baker S."/>
            <person name="Barry K."/>
            <person name="Bills G."/>
            <person name="Bluhm B."/>
            <person name="Cannon C."/>
            <person name="Castanera R."/>
            <person name="Culley D."/>
            <person name="Daum C."/>
            <person name="Ezra D."/>
            <person name="Gonzalez J."/>
            <person name="Henrissat B."/>
            <person name="Kuo A."/>
            <person name="Liang C."/>
            <person name="Lipzen A."/>
            <person name="Lutzoni F."/>
            <person name="Magnuson J."/>
            <person name="Mondo S."/>
            <person name="Nolan M."/>
            <person name="Ohm R."/>
            <person name="Pangilinan J."/>
            <person name="Park H.-J."/>
            <person name="Ramirez L."/>
            <person name="Alfaro M."/>
            <person name="Sun H."/>
            <person name="Tritt A."/>
            <person name="Yoshinaga Y."/>
            <person name="Zwiers L.-H."/>
            <person name="Turgeon B."/>
            <person name="Goodwin S."/>
            <person name="Spatafora J."/>
            <person name="Crous P."/>
            <person name="Grigoriev I."/>
        </authorList>
    </citation>
    <scope>NUCLEOTIDE SEQUENCE</scope>
    <source>
        <strain evidence="5">CBS 122367</strain>
    </source>
</reference>
<evidence type="ECO:0000259" key="3">
    <source>
        <dbReference type="Pfam" id="PF00464"/>
    </source>
</evidence>
<keyword evidence="2" id="KW-0663">Pyridoxal phosphate</keyword>
<keyword evidence="6" id="KW-1185">Reference proteome</keyword>
<dbReference type="InterPro" id="IPR015422">
    <property type="entry name" value="PyrdxlP-dep_Trfase_small"/>
</dbReference>
<dbReference type="Proteomes" id="UP000799291">
    <property type="component" value="Unassembled WGS sequence"/>
</dbReference>
<sequence length="1762" mass="201162">MSSSDGTEPSAKALREFQSYFGDPLQRQQIQSVLCTINNLSNSRDPKGYVTDSQLAKILAGFNAGEIRGAIPIEIKAQNAGLLISRHQKSIIFESFELSPTNQETMTAKGRLSRSFPACAVVLKMETFGKAHLQVSLARTIANITSQPAPGFQPQIMKANQSHDEIRDTANPDMVTVFLTNVISALGKPIDFVTISKKTREEVLWSQGKLPWRRSPLWLLLRVSMQLQFSRTSAISGSNESLYKPFMMFLLSRVLRLASKYLQALGNELLYVISAKLSRRIKKFEELSQDMHPSRDWMVPICETLFGTQDMISKSWKTILNGTQILIDAKELEELRPENEISVDIPRLEEFIAEIAARQHVSSTADFQPTVECPEIPAHDLPSRFKANGEYRYFRLAAVERWVEYHLGQWLDRHIGDQKATGHLRDLMEEYHDIAKPTYAELPVSMSIMYLTLMELWVACDKSACSIYPLVCEFDSEVPFHLLQSLLLPLKDQMRRLRDVETYVSTRKNGTSRNAPSPFRDFGHSSSFAVKFFDQSQRHQALLSQIEQEAARTKEAKCDELLQKKQTYRHYMEQYNQIPRCEERWVVTDWEYQTGEFRHDPSCQKCEWKEKANQIAIEVYEWPLSANQYVAKSTVFELDVPEVFCNWRDATFMLLRSVFESRYQNKQQPRATYTLPTDRGLSPFFFQSDCRARHVVLLSQVKPHDKTHRNERGERSILNLVEKDVCVNNRLRYEYFDTAENDFTDILCHTEQVLKHCTYKLPDRSFQLQKYLLRSPSQPDGVAPNEVIASQSECPAHIALDEYKAFGNLPLGHKIQYMNILTQLSMPALGFTKVETQLLIMQTVLQAGWRSTSDTIERASHAVLAEERFGSALLNQLNENLQRVSANWESWRALASFVQLTTRLLILAPSLQIQEKCRTYLDRARKVALGWLNVIKSRARMSTDERERAELYSKAVEIALLCIGTFDVDQCHLSEILREPSTASILLQCSIVVQENKDVVTSEHDLLYCSMLQSWRYLAVRTCLMLKGEIVNRGSNCLDDAISESWSAFDPATSWQPLGSPYEHWLMMRPSSTRTVHFNLLTAELLVDGLPLARLPQEFMLHSMYPLLFGKTSLEVMPDTEFGLKFSAKYSYKGYKLRFGMSNSDMLVTATREGQSFSLLPRRFFSGKFPTAFVEEHIHWYDHNNNEVEFRPYSDPWSTDSNHWRLKRIESSWHLTKPGVALVNLSSNTTSVVLKILSPLENRLHIHVLLDRISGSLDIDLPRLQLGFHLEHRGCEIHSRQYRGMYIDPHQELGTLVGFSSKLILKRANGERLVLIPEGSVTYSKTVDHVIVYVNEGTVIEMHAYQLGNTLGRLVDNGNLQSKLYLCYLHALTSYCLPDPLTRHTGTESAISILRSGAVRSFDVLTEGNILIMKLIAGLIPKRSYYPQNLRVMQQIEWNQSLPFLSQNSILYTSVIDLFNQARTGSLFYSQEAHFEPPTLKLSELHLLKRDLIRSSVFSVSGFGAENFSLQWDLQYQSRDWNQTSARGQRAFVAATLVLRDQAALHDPTSFKRFHNFRQTYFGKGTIHGPDHIVPDLRYDPSWLKDPSSYLPAIWCDLHSSLASYDFKTYQQQVIKNAKTLEVAFKELGYKLVTDGTDNHMVLLDLKPLSLDGARVEAVLEQVNIACNKNTTPGDKSALTPMGIRIGAPAMTSRGLGEEDFKKIAGYIDTCIKLCKKIQGELPKEANKLKDFKSKVASGEVDDIKNLKKEIAGWASTFPLPV</sequence>
<dbReference type="InterPro" id="IPR015424">
    <property type="entry name" value="PyrdxlP-dep_Trfase"/>
</dbReference>
<dbReference type="PANTHER" id="PTHR11680:SF28">
    <property type="entry name" value="SERINE HYDROXYMETHYLTRANSFERASE, MITOCHONDRIAL"/>
    <property type="match status" value="1"/>
</dbReference>
<dbReference type="Gene3D" id="3.90.1150.10">
    <property type="entry name" value="Aspartate Aminotransferase, domain 1"/>
    <property type="match status" value="1"/>
</dbReference>
<accession>A0A6G1JJH9</accession>
<dbReference type="SUPFAM" id="SSF53383">
    <property type="entry name" value="PLP-dependent transferases"/>
    <property type="match status" value="1"/>
</dbReference>